<organism evidence="1">
    <name type="scientific">Arundo donax</name>
    <name type="common">Giant reed</name>
    <name type="synonym">Donax arundinaceus</name>
    <dbReference type="NCBI Taxonomy" id="35708"/>
    <lineage>
        <taxon>Eukaryota</taxon>
        <taxon>Viridiplantae</taxon>
        <taxon>Streptophyta</taxon>
        <taxon>Embryophyta</taxon>
        <taxon>Tracheophyta</taxon>
        <taxon>Spermatophyta</taxon>
        <taxon>Magnoliopsida</taxon>
        <taxon>Liliopsida</taxon>
        <taxon>Poales</taxon>
        <taxon>Poaceae</taxon>
        <taxon>PACMAD clade</taxon>
        <taxon>Arundinoideae</taxon>
        <taxon>Arundineae</taxon>
        <taxon>Arundo</taxon>
    </lineage>
</organism>
<protein>
    <submittedName>
        <fullName evidence="1">Uncharacterized protein</fullName>
    </submittedName>
</protein>
<name>A0A0A8ZLC0_ARUDO</name>
<sequence length="97" mass="10480">MIATPGYLNTHGYKDQGTALLDQQPIISASLVPVCQQNPANLMNPYYRFECASINGSQFSAEWPLGDPFSASLMPGEVACSCIAMGSPQPWCAEHDQ</sequence>
<accession>A0A0A8ZLC0</accession>
<evidence type="ECO:0000313" key="1">
    <source>
        <dbReference type="EMBL" id="JAD37545.1"/>
    </source>
</evidence>
<proteinExistence type="predicted"/>
<dbReference type="EMBL" id="GBRH01260350">
    <property type="protein sequence ID" value="JAD37545.1"/>
    <property type="molecule type" value="Transcribed_RNA"/>
</dbReference>
<dbReference type="AlphaFoldDB" id="A0A0A8ZLC0"/>
<reference evidence="1" key="1">
    <citation type="submission" date="2014-09" db="EMBL/GenBank/DDBJ databases">
        <authorList>
            <person name="Magalhaes I.L.F."/>
            <person name="Oliveira U."/>
            <person name="Santos F.R."/>
            <person name="Vidigal T.H.D.A."/>
            <person name="Brescovit A.D."/>
            <person name="Santos A.J."/>
        </authorList>
    </citation>
    <scope>NUCLEOTIDE SEQUENCE</scope>
    <source>
        <tissue evidence="1">Shoot tissue taken approximately 20 cm above the soil surface</tissue>
    </source>
</reference>
<reference evidence="1" key="2">
    <citation type="journal article" date="2015" name="Data Brief">
        <title>Shoot transcriptome of the giant reed, Arundo donax.</title>
        <authorList>
            <person name="Barrero R.A."/>
            <person name="Guerrero F.D."/>
            <person name="Moolhuijzen P."/>
            <person name="Goolsby J.A."/>
            <person name="Tidwell J."/>
            <person name="Bellgard S.E."/>
            <person name="Bellgard M.I."/>
        </authorList>
    </citation>
    <scope>NUCLEOTIDE SEQUENCE</scope>
    <source>
        <tissue evidence="1">Shoot tissue taken approximately 20 cm above the soil surface</tissue>
    </source>
</reference>